<dbReference type="WBParaSite" id="ACRNAN_scaffold17469.g14027.t1">
    <property type="protein sequence ID" value="ACRNAN_scaffold17469.g14027.t1"/>
    <property type="gene ID" value="ACRNAN_scaffold17469.g14027"/>
</dbReference>
<protein>
    <submittedName>
        <fullName evidence="3">Uncharacterized protein</fullName>
    </submittedName>
</protein>
<dbReference type="Proteomes" id="UP000887540">
    <property type="component" value="Unplaced"/>
</dbReference>
<organism evidence="2 3">
    <name type="scientific">Acrobeloides nanus</name>
    <dbReference type="NCBI Taxonomy" id="290746"/>
    <lineage>
        <taxon>Eukaryota</taxon>
        <taxon>Metazoa</taxon>
        <taxon>Ecdysozoa</taxon>
        <taxon>Nematoda</taxon>
        <taxon>Chromadorea</taxon>
        <taxon>Rhabditida</taxon>
        <taxon>Tylenchina</taxon>
        <taxon>Cephalobomorpha</taxon>
        <taxon>Cephaloboidea</taxon>
        <taxon>Cephalobidae</taxon>
        <taxon>Acrobeloides</taxon>
    </lineage>
</organism>
<name>A0A914D426_9BILA</name>
<proteinExistence type="predicted"/>
<evidence type="ECO:0000313" key="2">
    <source>
        <dbReference type="Proteomes" id="UP000887540"/>
    </source>
</evidence>
<accession>A0A914D426</accession>
<evidence type="ECO:0000256" key="1">
    <source>
        <dbReference type="SAM" id="MobiDB-lite"/>
    </source>
</evidence>
<keyword evidence="2" id="KW-1185">Reference proteome</keyword>
<evidence type="ECO:0000313" key="3">
    <source>
        <dbReference type="WBParaSite" id="ACRNAN_scaffold17469.g14027.t1"/>
    </source>
</evidence>
<sequence length="116" mass="13229">MVNMINGLRSFSMDVPVCPVSKETCDKLSTNYGNESEVIEDKPDLSSDKPCSSSKPTDSLVKFLNLQEKKRKFDKFRKKRLSNINEGRTECEAIIQLDSSPYGHELINVRDMVNLR</sequence>
<reference evidence="3" key="1">
    <citation type="submission" date="2022-11" db="UniProtKB">
        <authorList>
            <consortium name="WormBaseParasite"/>
        </authorList>
    </citation>
    <scope>IDENTIFICATION</scope>
</reference>
<feature type="region of interest" description="Disordered" evidence="1">
    <location>
        <begin position="34"/>
        <end position="56"/>
    </location>
</feature>
<dbReference type="AlphaFoldDB" id="A0A914D426"/>